<dbReference type="AlphaFoldDB" id="A0A7C2NYX7"/>
<organism evidence="1">
    <name type="scientific">Schlesneria paludicola</name>
    <dbReference type="NCBI Taxonomy" id="360056"/>
    <lineage>
        <taxon>Bacteria</taxon>
        <taxon>Pseudomonadati</taxon>
        <taxon>Planctomycetota</taxon>
        <taxon>Planctomycetia</taxon>
        <taxon>Planctomycetales</taxon>
        <taxon>Planctomycetaceae</taxon>
        <taxon>Schlesneria</taxon>
    </lineage>
</organism>
<evidence type="ECO:0000313" key="1">
    <source>
        <dbReference type="EMBL" id="HEN14294.1"/>
    </source>
</evidence>
<gene>
    <name evidence="1" type="ORF">ENQ76_02330</name>
</gene>
<dbReference type="EMBL" id="DSOK01000072">
    <property type="protein sequence ID" value="HEN14294.1"/>
    <property type="molecule type" value="Genomic_DNA"/>
</dbReference>
<dbReference type="NCBIfam" id="TIGR01409">
    <property type="entry name" value="TAT_signal_seq"/>
    <property type="match status" value="1"/>
</dbReference>
<reference evidence="1" key="1">
    <citation type="journal article" date="2020" name="mSystems">
        <title>Genome- and Community-Level Interaction Insights into Carbon Utilization and Element Cycling Functions of Hydrothermarchaeota in Hydrothermal Sediment.</title>
        <authorList>
            <person name="Zhou Z."/>
            <person name="Liu Y."/>
            <person name="Xu W."/>
            <person name="Pan J."/>
            <person name="Luo Z.H."/>
            <person name="Li M."/>
        </authorList>
    </citation>
    <scope>NUCLEOTIDE SEQUENCE [LARGE SCALE GENOMIC DNA]</scope>
    <source>
        <strain evidence="1">SpSt-339</strain>
    </source>
</reference>
<sequence>MNLGRNFLTHCSVACALAASPFSSTSWLSSMAL</sequence>
<proteinExistence type="predicted"/>
<name>A0A7C2NYX7_9PLAN</name>
<dbReference type="InterPro" id="IPR019546">
    <property type="entry name" value="TAT_signal_bac_arc"/>
</dbReference>
<comment type="caution">
    <text evidence="1">The sequence shown here is derived from an EMBL/GenBank/DDBJ whole genome shotgun (WGS) entry which is preliminary data.</text>
</comment>
<protein>
    <submittedName>
        <fullName evidence="1">Twin-arginine translocation signal domain-containing protein</fullName>
    </submittedName>
</protein>
<accession>A0A7C2NYX7</accession>